<dbReference type="GO" id="GO:0042542">
    <property type="term" value="P:response to hydrogen peroxide"/>
    <property type="evidence" value="ECO:0007669"/>
    <property type="project" value="TreeGrafter"/>
</dbReference>
<feature type="non-terminal residue" evidence="6">
    <location>
        <position position="1"/>
    </location>
</feature>
<dbReference type="FunFam" id="1.20.1270.20:FF:000001">
    <property type="entry name" value="Hydroxylamine reductase"/>
    <property type="match status" value="1"/>
</dbReference>
<dbReference type="Pfam" id="PF03063">
    <property type="entry name" value="Prismane"/>
    <property type="match status" value="1"/>
</dbReference>
<evidence type="ECO:0000256" key="3">
    <source>
        <dbReference type="ARBA" id="ARBA00023002"/>
    </source>
</evidence>
<evidence type="ECO:0000256" key="2">
    <source>
        <dbReference type="ARBA" id="ARBA00022723"/>
    </source>
</evidence>
<dbReference type="InterPro" id="IPR004137">
    <property type="entry name" value="HCP/CODH"/>
</dbReference>
<dbReference type="InterPro" id="IPR011254">
    <property type="entry name" value="Prismane-like_sf"/>
</dbReference>
<evidence type="ECO:0000256" key="5">
    <source>
        <dbReference type="ARBA" id="ARBA00023014"/>
    </source>
</evidence>
<accession>A0A0F8XL95</accession>
<dbReference type="Gene3D" id="1.20.1270.20">
    <property type="match status" value="2"/>
</dbReference>
<protein>
    <recommendedName>
        <fullName evidence="7">Hydroxylamine reductase</fullName>
    </recommendedName>
</protein>
<evidence type="ECO:0000313" key="6">
    <source>
        <dbReference type="EMBL" id="KKK61850.1"/>
    </source>
</evidence>
<evidence type="ECO:0000256" key="1">
    <source>
        <dbReference type="ARBA" id="ARBA00022490"/>
    </source>
</evidence>
<keyword evidence="1" id="KW-0963">Cytoplasm</keyword>
<dbReference type="GO" id="GO:0051536">
    <property type="term" value="F:iron-sulfur cluster binding"/>
    <property type="evidence" value="ECO:0007669"/>
    <property type="project" value="UniProtKB-KW"/>
</dbReference>
<reference evidence="6" key="1">
    <citation type="journal article" date="2015" name="Nature">
        <title>Complex archaea that bridge the gap between prokaryotes and eukaryotes.</title>
        <authorList>
            <person name="Spang A."/>
            <person name="Saw J.H."/>
            <person name="Jorgensen S.L."/>
            <person name="Zaremba-Niedzwiedzka K."/>
            <person name="Martijn J."/>
            <person name="Lind A.E."/>
            <person name="van Eijk R."/>
            <person name="Schleper C."/>
            <person name="Guy L."/>
            <person name="Ettema T.J."/>
        </authorList>
    </citation>
    <scope>NUCLEOTIDE SEQUENCE</scope>
</reference>
<name>A0A0F8XL95_9ZZZZ</name>
<keyword evidence="4" id="KW-0408">Iron</keyword>
<dbReference type="GO" id="GO:0046872">
    <property type="term" value="F:metal ion binding"/>
    <property type="evidence" value="ECO:0007669"/>
    <property type="project" value="UniProtKB-KW"/>
</dbReference>
<comment type="caution">
    <text evidence="6">The sequence shown here is derived from an EMBL/GenBank/DDBJ whole genome shotgun (WGS) entry which is preliminary data.</text>
</comment>
<evidence type="ECO:0000256" key="4">
    <source>
        <dbReference type="ARBA" id="ARBA00023004"/>
    </source>
</evidence>
<dbReference type="InterPro" id="IPR016100">
    <property type="entry name" value="Prismane_a-bundle"/>
</dbReference>
<dbReference type="SUPFAM" id="SSF56821">
    <property type="entry name" value="Prismane protein-like"/>
    <property type="match status" value="1"/>
</dbReference>
<evidence type="ECO:0008006" key="7">
    <source>
        <dbReference type="Google" id="ProtNLM"/>
    </source>
</evidence>
<dbReference type="AlphaFoldDB" id="A0A0F8XL95"/>
<sequence length="255" mass="27871">IELPDNNYSLKETHMSSMFCYQCEQTAQGSGCTSFGVCGKDPESATLQDLLVHAAKGISQYAHRARQFGASDREVDVFVVEALFTTVTNVNFDPARLQQLLLRAAMVRDKARKMYEEAAGDKAEELTGAATWVPEAGMQQLVTQGEEVTIANRLELQGPDVTGLQELILYGLKGSAAYADHAQVLGKEDDAVYAFFHETLDYLAGDPTDVDDLVAHVLKCGEVNIRVMQLLDEANTGSYGHPEPTQVRVTPIKGK</sequence>
<organism evidence="6">
    <name type="scientific">marine sediment metagenome</name>
    <dbReference type="NCBI Taxonomy" id="412755"/>
    <lineage>
        <taxon>unclassified sequences</taxon>
        <taxon>metagenomes</taxon>
        <taxon>ecological metagenomes</taxon>
    </lineage>
</organism>
<dbReference type="PANTHER" id="PTHR30109:SF0">
    <property type="entry name" value="HYDROXYLAMINE REDUCTASE"/>
    <property type="match status" value="1"/>
</dbReference>
<proteinExistence type="predicted"/>
<dbReference type="EMBL" id="LAZR01062285">
    <property type="protein sequence ID" value="KKK61850.1"/>
    <property type="molecule type" value="Genomic_DNA"/>
</dbReference>
<keyword evidence="5" id="KW-0411">Iron-sulfur</keyword>
<keyword evidence="3" id="KW-0560">Oxidoreductase</keyword>
<gene>
    <name evidence="6" type="ORF">LCGC14_3010220</name>
</gene>
<dbReference type="GO" id="GO:0050418">
    <property type="term" value="F:hydroxylamine reductase activity"/>
    <property type="evidence" value="ECO:0007669"/>
    <property type="project" value="TreeGrafter"/>
</dbReference>
<dbReference type="GO" id="GO:0004601">
    <property type="term" value="F:peroxidase activity"/>
    <property type="evidence" value="ECO:0007669"/>
    <property type="project" value="TreeGrafter"/>
</dbReference>
<dbReference type="PANTHER" id="PTHR30109">
    <property type="entry name" value="HYDROXYLAMINE REDUCTASE"/>
    <property type="match status" value="1"/>
</dbReference>
<keyword evidence="2" id="KW-0479">Metal-binding</keyword>